<evidence type="ECO:0000256" key="8">
    <source>
        <dbReference type="SAM" id="Phobius"/>
    </source>
</evidence>
<evidence type="ECO:0000256" key="4">
    <source>
        <dbReference type="ARBA" id="ARBA00022692"/>
    </source>
</evidence>
<feature type="transmembrane region" description="Helical" evidence="8">
    <location>
        <begin position="348"/>
        <end position="370"/>
    </location>
</feature>
<dbReference type="AlphaFoldDB" id="A0A2P6TPJ1"/>
<feature type="transmembrane region" description="Helical" evidence="8">
    <location>
        <begin position="622"/>
        <end position="648"/>
    </location>
</feature>
<name>A0A2P6TPJ1_CHLSO</name>
<feature type="transmembrane region" description="Helical" evidence="8">
    <location>
        <begin position="282"/>
        <end position="303"/>
    </location>
</feature>
<feature type="region of interest" description="Disordered" evidence="7">
    <location>
        <begin position="392"/>
        <end position="438"/>
    </location>
</feature>
<comment type="similarity">
    <text evidence="2">Belongs to the SLC29A/ENT transporter (TC 2.A.57) family.</text>
</comment>
<feature type="transmembrane region" description="Helical" evidence="8">
    <location>
        <begin position="555"/>
        <end position="575"/>
    </location>
</feature>
<gene>
    <name evidence="9" type="ORF">C2E21_5147</name>
</gene>
<sequence>MDFSEKDAARSKWKLTQRHRRGRGAGRGAPGRGGRGGRRGGAAAAQDLGSNADRYHDAEAEAAAEAAALGPVQRSQGADLAQLLAQAEPFDRGYYYRARVNLAQDVGLPPERAEGGYQGLSFDLRGLATCLELIPKNRLLDTDAFSEEEDGGSYWGSEEEELPDLPSDEEEDGVQAHDGRKIKGGRWTVARFFLVSVAFTSAWLAVSSQLDYYRKLHGPQVLLQLNIAYYLPSIPLLVVSAFLDKPLEERLGVARTILTRLLLGLVGYGAVCAFFPFMPERIWFLLGATIALGLFSGIAFSASYQLVARFANKNVIALGLGCSASGPLVLALQLALRVGSEPTRRQQIMLYESIALVIAAGLWATVSLLLRHWKPIEAHASKQELTEPLLQQSPEWEGASPSPSTPPQAVPSAAVAEAGSLQPLPCPPPTSPRGGTPQQQLLALTATVWKQRSLPPLVQFNQLEPWNALSTDQEVDGGLPASWEGGLGLLSASPAETLSLSSTVALTLFPFFTYIPTSGLLGESLPKVVFFVRIFADVLGRFLPRLSFLTAHSPLTPLLVSCVKALGVPIMLLYLKSPDWLHSDVAAVVFIAVLWLMGGYINTMSNMLAPRLAPAHLKSNAAGMMALAYQMAHFVGLACATLLVFLLYGKIGVE</sequence>
<dbReference type="GO" id="GO:0005886">
    <property type="term" value="C:plasma membrane"/>
    <property type="evidence" value="ECO:0007669"/>
    <property type="project" value="TreeGrafter"/>
</dbReference>
<evidence type="ECO:0000313" key="10">
    <source>
        <dbReference type="Proteomes" id="UP000239899"/>
    </source>
</evidence>
<evidence type="ECO:0000256" key="6">
    <source>
        <dbReference type="ARBA" id="ARBA00023136"/>
    </source>
</evidence>
<comment type="subcellular location">
    <subcellularLocation>
        <location evidence="1">Membrane</location>
        <topology evidence="1">Multi-pass membrane protein</topology>
    </subcellularLocation>
</comment>
<feature type="region of interest" description="Disordered" evidence="7">
    <location>
        <begin position="1"/>
        <end position="56"/>
    </location>
</feature>
<evidence type="ECO:0000256" key="7">
    <source>
        <dbReference type="SAM" id="MobiDB-lite"/>
    </source>
</evidence>
<feature type="compositionally biased region" description="Basic residues" evidence="7">
    <location>
        <begin position="11"/>
        <end position="24"/>
    </location>
</feature>
<feature type="transmembrane region" description="Helical" evidence="8">
    <location>
        <begin position="315"/>
        <end position="336"/>
    </location>
</feature>
<dbReference type="PANTHER" id="PTHR10332">
    <property type="entry name" value="EQUILIBRATIVE NUCLEOSIDE TRANSPORTER"/>
    <property type="match status" value="1"/>
</dbReference>
<comment type="caution">
    <text evidence="9">The sequence shown here is derived from an EMBL/GenBank/DDBJ whole genome shotgun (WGS) entry which is preliminary data.</text>
</comment>
<feature type="transmembrane region" description="Helical" evidence="8">
    <location>
        <begin position="227"/>
        <end position="245"/>
    </location>
</feature>
<feature type="transmembrane region" description="Helical" evidence="8">
    <location>
        <begin position="257"/>
        <end position="276"/>
    </location>
</feature>
<feature type="region of interest" description="Disordered" evidence="7">
    <location>
        <begin position="147"/>
        <end position="177"/>
    </location>
</feature>
<evidence type="ECO:0000256" key="2">
    <source>
        <dbReference type="ARBA" id="ARBA00007965"/>
    </source>
</evidence>
<dbReference type="OrthoDB" id="548510at2759"/>
<accession>A0A2P6TPJ1</accession>
<proteinExistence type="inferred from homology"/>
<keyword evidence="4 8" id="KW-0812">Transmembrane</keyword>
<keyword evidence="6 8" id="KW-0472">Membrane</keyword>
<keyword evidence="3" id="KW-0813">Transport</keyword>
<evidence type="ECO:0000256" key="3">
    <source>
        <dbReference type="ARBA" id="ARBA00022448"/>
    </source>
</evidence>
<reference evidence="9 10" key="1">
    <citation type="journal article" date="2018" name="Plant J.">
        <title>Genome sequences of Chlorella sorokiniana UTEX 1602 and Micractinium conductrix SAG 241.80: implications to maltose excretion by a green alga.</title>
        <authorList>
            <person name="Arriola M.B."/>
            <person name="Velmurugan N."/>
            <person name="Zhang Y."/>
            <person name="Plunkett M.H."/>
            <person name="Hondzo H."/>
            <person name="Barney B.M."/>
        </authorList>
    </citation>
    <scope>NUCLEOTIDE SEQUENCE [LARGE SCALE GENOMIC DNA]</scope>
    <source>
        <strain evidence="10">UTEX 1602</strain>
    </source>
</reference>
<protein>
    <submittedName>
        <fullName evidence="9">Equilibrative nucleoside transporter</fullName>
    </submittedName>
</protein>
<keyword evidence="5 8" id="KW-1133">Transmembrane helix</keyword>
<evidence type="ECO:0000256" key="1">
    <source>
        <dbReference type="ARBA" id="ARBA00004141"/>
    </source>
</evidence>
<dbReference type="Proteomes" id="UP000239899">
    <property type="component" value="Unassembled WGS sequence"/>
</dbReference>
<dbReference type="Gene3D" id="1.20.1250.20">
    <property type="entry name" value="MFS general substrate transporter like domains"/>
    <property type="match status" value="1"/>
</dbReference>
<organism evidence="9 10">
    <name type="scientific">Chlorella sorokiniana</name>
    <name type="common">Freshwater green alga</name>
    <dbReference type="NCBI Taxonomy" id="3076"/>
    <lineage>
        <taxon>Eukaryota</taxon>
        <taxon>Viridiplantae</taxon>
        <taxon>Chlorophyta</taxon>
        <taxon>core chlorophytes</taxon>
        <taxon>Trebouxiophyceae</taxon>
        <taxon>Chlorellales</taxon>
        <taxon>Chlorellaceae</taxon>
        <taxon>Chlorella clade</taxon>
        <taxon>Chlorella</taxon>
    </lineage>
</organism>
<feature type="compositionally biased region" description="Acidic residues" evidence="7">
    <location>
        <begin position="147"/>
        <end position="173"/>
    </location>
</feature>
<keyword evidence="10" id="KW-1185">Reference proteome</keyword>
<feature type="compositionally biased region" description="Basic and acidic residues" evidence="7">
    <location>
        <begin position="1"/>
        <end position="10"/>
    </location>
</feature>
<feature type="transmembrane region" description="Helical" evidence="8">
    <location>
        <begin position="189"/>
        <end position="207"/>
    </location>
</feature>
<dbReference type="InterPro" id="IPR036259">
    <property type="entry name" value="MFS_trans_sf"/>
</dbReference>
<feature type="transmembrane region" description="Helical" evidence="8">
    <location>
        <begin position="497"/>
        <end position="515"/>
    </location>
</feature>
<dbReference type="SUPFAM" id="SSF103473">
    <property type="entry name" value="MFS general substrate transporter"/>
    <property type="match status" value="1"/>
</dbReference>
<feature type="compositionally biased region" description="Gly residues" evidence="7">
    <location>
        <begin position="25"/>
        <end position="34"/>
    </location>
</feature>
<dbReference type="PANTHER" id="PTHR10332:SF10">
    <property type="entry name" value="EQUILIBRATIVE NUCLEOSIDE TRANSPORTER 4"/>
    <property type="match status" value="1"/>
</dbReference>
<evidence type="ECO:0000313" key="9">
    <source>
        <dbReference type="EMBL" id="PRW55952.1"/>
    </source>
</evidence>
<dbReference type="EMBL" id="LHPG02000009">
    <property type="protein sequence ID" value="PRW55952.1"/>
    <property type="molecule type" value="Genomic_DNA"/>
</dbReference>
<dbReference type="GO" id="GO:0005337">
    <property type="term" value="F:nucleoside transmembrane transporter activity"/>
    <property type="evidence" value="ECO:0007669"/>
    <property type="project" value="InterPro"/>
</dbReference>
<feature type="transmembrane region" description="Helical" evidence="8">
    <location>
        <begin position="581"/>
        <end position="601"/>
    </location>
</feature>
<evidence type="ECO:0000256" key="5">
    <source>
        <dbReference type="ARBA" id="ARBA00022989"/>
    </source>
</evidence>
<dbReference type="InterPro" id="IPR002259">
    <property type="entry name" value="Eqnu_transpt"/>
</dbReference>